<dbReference type="EMBL" id="CACVKT020000911">
    <property type="protein sequence ID" value="CAC5363815.1"/>
    <property type="molecule type" value="Genomic_DNA"/>
</dbReference>
<feature type="domain" description="Mab-21-like HhH/H2TH-like" evidence="4">
    <location>
        <begin position="364"/>
        <end position="459"/>
    </location>
</feature>
<feature type="compositionally biased region" description="Polar residues" evidence="2">
    <location>
        <begin position="63"/>
        <end position="75"/>
    </location>
</feature>
<proteinExistence type="inferred from homology"/>
<dbReference type="OrthoDB" id="5947963at2759"/>
<dbReference type="InterPro" id="IPR024810">
    <property type="entry name" value="MAB21L/cGLR"/>
</dbReference>
<evidence type="ECO:0000256" key="1">
    <source>
        <dbReference type="ARBA" id="ARBA00008307"/>
    </source>
</evidence>
<reference evidence="5 6" key="1">
    <citation type="submission" date="2020-06" db="EMBL/GenBank/DDBJ databases">
        <authorList>
            <person name="Li R."/>
            <person name="Bekaert M."/>
        </authorList>
    </citation>
    <scope>NUCLEOTIDE SEQUENCE [LARGE SCALE GENOMIC DNA]</scope>
    <source>
        <strain evidence="6">wild</strain>
    </source>
</reference>
<evidence type="ECO:0000259" key="4">
    <source>
        <dbReference type="Pfam" id="PF20266"/>
    </source>
</evidence>
<evidence type="ECO:0000256" key="2">
    <source>
        <dbReference type="SAM" id="MobiDB-lite"/>
    </source>
</evidence>
<dbReference type="PANTHER" id="PTHR10656">
    <property type="entry name" value="CELL FATE DETERMINING PROTEIN MAB21-RELATED"/>
    <property type="match status" value="1"/>
</dbReference>
<feature type="compositionally biased region" description="Polar residues" evidence="2">
    <location>
        <begin position="94"/>
        <end position="103"/>
    </location>
</feature>
<organism evidence="5 6">
    <name type="scientific">Mytilus coruscus</name>
    <name type="common">Sea mussel</name>
    <dbReference type="NCBI Taxonomy" id="42192"/>
    <lineage>
        <taxon>Eukaryota</taxon>
        <taxon>Metazoa</taxon>
        <taxon>Spiralia</taxon>
        <taxon>Lophotrochozoa</taxon>
        <taxon>Mollusca</taxon>
        <taxon>Bivalvia</taxon>
        <taxon>Autobranchia</taxon>
        <taxon>Pteriomorphia</taxon>
        <taxon>Mytilida</taxon>
        <taxon>Mytiloidea</taxon>
        <taxon>Mytilidae</taxon>
        <taxon>Mytilinae</taxon>
        <taxon>Mytilus</taxon>
    </lineage>
</organism>
<sequence>MFARDCRRRNEELYIKLSYTPASEPETYVLNNMKMHVSQPHQQPCKTNKSFKDKKFQLHESQMRTGNQAESVTDQSMDRRTGRKRTSTGKANSGIDSGATQKAKQQHIGKAFVGSGLECRQFSSSNYTDNDEEDKRTEMSNLFQNILEKVMNIPTSEESKHISAYLNACGRSLAVVWLNQDSIRILKRDFLAEGLSIPGSDGDFTMFAYNYKVLETFEEEYDENYPGIQFLRLPDEGQPGYSKLHFIVHGPAFNCAFSYERIECFLQKARIGKQIYNTEKESSDVDIVFCIKGTTWPAEAAEWVTRRRSSDWPPEELFDRIINAGYFLAAVGSKESQDSKLQWRVSFNKAEQLIIESLNETQIHCIFLLKFLKNIYISDIAGKNITSYTMKTVMFWCLEEKSDAFWQSPNLVCCFCFCVSKLKYFLEKGFLPNYFIRKRNQFVASEFPSDIQTKTRQCLQRFLEDPKTSINLLLPHYRNVANTPISLMNICSQEAFIEKWLIVRVTRVIQFHNVRLSYFANLYNGYNIHNIFIKCNVALEKLSTVRYTQPLIKNLQNYMGVLQYILMKENIETGEHKSDLNSRKKYSKYMKLSAAGDLTHTNLRIATCYLDDGVKEDCLDKIRTVTDSDDNFFMQEFSERLKQTLHRDIDAFRKTDHTAPEIDLYKRIIFDIDFIDHDPYRTTDEFEQMKDRGHALIGSDAFILAWKRCYFDVTFMLAELPILPKPAALELCIDNSKKSVSFHPFVYGLLLEFLWHEKNDSTNRERTLILEKMTNCVSMIPDDQKSKALNFITYCYSLHNDHCSASRYLIRSFKLNPVTQNVAYLYIQYITKLLLTLSLDS</sequence>
<dbReference type="Pfam" id="PF03281">
    <property type="entry name" value="Mab-21"/>
    <property type="match status" value="1"/>
</dbReference>
<keyword evidence="6" id="KW-1185">Reference proteome</keyword>
<feature type="domain" description="Mab-21-like nucleotidyltransferase" evidence="3">
    <location>
        <begin position="278"/>
        <end position="356"/>
    </location>
</feature>
<dbReference type="Proteomes" id="UP000507470">
    <property type="component" value="Unassembled WGS sequence"/>
</dbReference>
<evidence type="ECO:0000313" key="6">
    <source>
        <dbReference type="Proteomes" id="UP000507470"/>
    </source>
</evidence>
<comment type="similarity">
    <text evidence="1">Belongs to the mab-21 family.</text>
</comment>
<gene>
    <name evidence="5" type="ORF">MCOR_5103</name>
</gene>
<dbReference type="Gene3D" id="1.10.1410.40">
    <property type="match status" value="1"/>
</dbReference>
<dbReference type="SMART" id="SM01265">
    <property type="entry name" value="Mab-21"/>
    <property type="match status" value="1"/>
</dbReference>
<protein>
    <submittedName>
        <fullName evidence="5">Uncharacterized protein</fullName>
    </submittedName>
</protein>
<evidence type="ECO:0000313" key="5">
    <source>
        <dbReference type="EMBL" id="CAC5363815.1"/>
    </source>
</evidence>
<name>A0A6J8AAC3_MYTCO</name>
<accession>A0A6J8AAC3</accession>
<evidence type="ECO:0000259" key="3">
    <source>
        <dbReference type="Pfam" id="PF03281"/>
    </source>
</evidence>
<dbReference type="Pfam" id="PF20266">
    <property type="entry name" value="Mab-21_C"/>
    <property type="match status" value="1"/>
</dbReference>
<dbReference type="InterPro" id="IPR046906">
    <property type="entry name" value="Mab-21_HhH/H2TH-like"/>
</dbReference>
<dbReference type="InterPro" id="IPR046903">
    <property type="entry name" value="Mab-21-like_nuc_Trfase"/>
</dbReference>
<dbReference type="AlphaFoldDB" id="A0A6J8AAC3"/>
<feature type="region of interest" description="Disordered" evidence="2">
    <location>
        <begin position="61"/>
        <end position="107"/>
    </location>
</feature>
<dbReference type="PANTHER" id="PTHR10656:SF69">
    <property type="entry name" value="MAB-21-LIKE HHH_H2TH-LIKE DOMAIN-CONTAINING PROTEIN"/>
    <property type="match status" value="1"/>
</dbReference>